<keyword evidence="3" id="KW-1185">Reference proteome</keyword>
<organism evidence="2 3">
    <name type="scientific">Pontivivens nitratireducens</name>
    <dbReference type="NCBI Taxonomy" id="2758038"/>
    <lineage>
        <taxon>Bacteria</taxon>
        <taxon>Pseudomonadati</taxon>
        <taxon>Pseudomonadota</taxon>
        <taxon>Alphaproteobacteria</taxon>
        <taxon>Rhodobacterales</taxon>
        <taxon>Paracoccaceae</taxon>
        <taxon>Pontivivens</taxon>
    </lineage>
</organism>
<dbReference type="InterPro" id="IPR008503">
    <property type="entry name" value="Asp_endopeptidase"/>
</dbReference>
<dbReference type="EMBL" id="CP049811">
    <property type="protein sequence ID" value="QIK40877.1"/>
    <property type="molecule type" value="Genomic_DNA"/>
</dbReference>
<accession>A0A6G7VM57</accession>
<name>A0A6G7VM57_9RHOB</name>
<dbReference type="Gene3D" id="2.40.70.10">
    <property type="entry name" value="Acid Proteases"/>
    <property type="match status" value="1"/>
</dbReference>
<evidence type="ECO:0000313" key="3">
    <source>
        <dbReference type="Proteomes" id="UP000500791"/>
    </source>
</evidence>
<dbReference type="InterPro" id="IPR021109">
    <property type="entry name" value="Peptidase_aspartic_dom_sf"/>
</dbReference>
<dbReference type="AlphaFoldDB" id="A0A6G7VM57"/>
<reference evidence="2 3" key="1">
    <citation type="submission" date="2020-03" db="EMBL/GenBank/DDBJ databases">
        <title>Complete genome sequence of Monaibacterium sp. ALG8 with diverse plasmids.</title>
        <authorList>
            <person name="Sun C."/>
        </authorList>
    </citation>
    <scope>NUCLEOTIDE SEQUENCE [LARGE SCALE GENOMIC DNA]</scope>
    <source>
        <strain evidence="2 3">ALG8</strain>
    </source>
</reference>
<feature type="domain" description="Retropepsin-like aspartic endopeptidase" evidence="1">
    <location>
        <begin position="14"/>
        <end position="140"/>
    </location>
</feature>
<dbReference type="KEGG" id="mon:G8E03_08930"/>
<dbReference type="Proteomes" id="UP000500791">
    <property type="component" value="Chromosome"/>
</dbReference>
<dbReference type="SUPFAM" id="SSF50630">
    <property type="entry name" value="Acid proteases"/>
    <property type="match status" value="1"/>
</dbReference>
<protein>
    <recommendedName>
        <fullName evidence="1">Retropepsin-like aspartic endopeptidase domain-containing protein</fullName>
    </recommendedName>
</protein>
<evidence type="ECO:0000313" key="2">
    <source>
        <dbReference type="EMBL" id="QIK40877.1"/>
    </source>
</evidence>
<proteinExistence type="predicted"/>
<gene>
    <name evidence="2" type="ORF">G8E03_08930</name>
</gene>
<evidence type="ECO:0000259" key="1">
    <source>
        <dbReference type="Pfam" id="PF05618"/>
    </source>
</evidence>
<dbReference type="RefSeq" id="WP_166190809.1">
    <property type="nucleotide sequence ID" value="NZ_CP049811.1"/>
</dbReference>
<dbReference type="Pfam" id="PF05618">
    <property type="entry name" value="Zn_protease"/>
    <property type="match status" value="1"/>
</dbReference>
<dbReference type="PANTHER" id="PTHR38037">
    <property type="entry name" value="ZN_PROTEASE DOMAIN-CONTAINING PROTEIN"/>
    <property type="match status" value="1"/>
</dbReference>
<sequence length="149" mass="16891">MSTKPKKPKPQLMVIGWIEHIALPDLGIPDIRCKIDTGARTSALHADDIERFGKDGEDWVRFGLRLKSHGPATRIEVPIYDIRRIKNTGGIPQERIVIRTTVNLGGREWPISVSLTDRSRMKFPMIVGRSALKNQNIAVHTRHANLTRR</sequence>
<dbReference type="PANTHER" id="PTHR38037:SF2">
    <property type="entry name" value="ATP-DEPENDENT ZINC PROTEASE DOMAIN-CONTAINING PROTEIN-RELATED"/>
    <property type="match status" value="1"/>
</dbReference>